<organism evidence="1 2">
    <name type="scientific">Trifolium medium</name>
    <dbReference type="NCBI Taxonomy" id="97028"/>
    <lineage>
        <taxon>Eukaryota</taxon>
        <taxon>Viridiplantae</taxon>
        <taxon>Streptophyta</taxon>
        <taxon>Embryophyta</taxon>
        <taxon>Tracheophyta</taxon>
        <taxon>Spermatophyta</taxon>
        <taxon>Magnoliopsida</taxon>
        <taxon>eudicotyledons</taxon>
        <taxon>Gunneridae</taxon>
        <taxon>Pentapetalae</taxon>
        <taxon>rosids</taxon>
        <taxon>fabids</taxon>
        <taxon>Fabales</taxon>
        <taxon>Fabaceae</taxon>
        <taxon>Papilionoideae</taxon>
        <taxon>50 kb inversion clade</taxon>
        <taxon>NPAAA clade</taxon>
        <taxon>Hologalegina</taxon>
        <taxon>IRL clade</taxon>
        <taxon>Trifolieae</taxon>
        <taxon>Trifolium</taxon>
    </lineage>
</organism>
<protein>
    <submittedName>
        <fullName evidence="1">Uncharacterized protein</fullName>
    </submittedName>
</protein>
<keyword evidence="2" id="KW-1185">Reference proteome</keyword>
<accession>A0A392S3V2</accession>
<reference evidence="1 2" key="1">
    <citation type="journal article" date="2018" name="Front. Plant Sci.">
        <title>Red Clover (Trifolium pratense) and Zigzag Clover (T. medium) - A Picture of Genomic Similarities and Differences.</title>
        <authorList>
            <person name="Dluhosova J."/>
            <person name="Istvanek J."/>
            <person name="Nedelnik J."/>
            <person name="Repkova J."/>
        </authorList>
    </citation>
    <scope>NUCLEOTIDE SEQUENCE [LARGE SCALE GENOMIC DNA]</scope>
    <source>
        <strain evidence="2">cv. 10/8</strain>
        <tissue evidence="1">Leaf</tissue>
    </source>
</reference>
<proteinExistence type="predicted"/>
<sequence length="28" mass="3124">MAPAEDEPESVRGLTTRARLVERIQQLG</sequence>
<comment type="caution">
    <text evidence="1">The sequence shown here is derived from an EMBL/GenBank/DDBJ whole genome shotgun (WGS) entry which is preliminary data.</text>
</comment>
<evidence type="ECO:0000313" key="2">
    <source>
        <dbReference type="Proteomes" id="UP000265520"/>
    </source>
</evidence>
<evidence type="ECO:0000313" key="1">
    <source>
        <dbReference type="EMBL" id="MCI43112.1"/>
    </source>
</evidence>
<dbReference type="Proteomes" id="UP000265520">
    <property type="component" value="Unassembled WGS sequence"/>
</dbReference>
<name>A0A392S3V2_9FABA</name>
<dbReference type="EMBL" id="LXQA010313082">
    <property type="protein sequence ID" value="MCI43112.1"/>
    <property type="molecule type" value="Genomic_DNA"/>
</dbReference>
<dbReference type="AlphaFoldDB" id="A0A392S3V2"/>
<feature type="non-terminal residue" evidence="1">
    <location>
        <position position="28"/>
    </location>
</feature>